<evidence type="ECO:0000313" key="9">
    <source>
        <dbReference type="WBParaSite" id="ACAC_0000792701-mRNA-1"/>
    </source>
</evidence>
<dbReference type="InterPro" id="IPR018000">
    <property type="entry name" value="Neurotransmitter_ion_chnl_CS"/>
</dbReference>
<keyword evidence="4 5" id="KW-0472">Membrane</keyword>
<feature type="transmembrane region" description="Helical" evidence="5">
    <location>
        <begin position="460"/>
        <end position="480"/>
    </location>
</feature>
<dbReference type="Gene3D" id="1.20.58.390">
    <property type="entry name" value="Neurotransmitter-gated ion-channel transmembrane domain"/>
    <property type="match status" value="2"/>
</dbReference>
<reference evidence="9" key="2">
    <citation type="submission" date="2016-04" db="UniProtKB">
        <authorList>
            <consortium name="WormBaseParasite"/>
        </authorList>
    </citation>
    <scope>IDENTIFICATION</scope>
</reference>
<dbReference type="GO" id="GO:0016020">
    <property type="term" value="C:membrane"/>
    <property type="evidence" value="ECO:0007669"/>
    <property type="project" value="UniProtKB-SubCell"/>
</dbReference>
<proteinExistence type="predicted"/>
<feature type="domain" description="Neurotransmitter-gated ion-channel ligand-binding" evidence="6">
    <location>
        <begin position="3"/>
        <end position="100"/>
    </location>
</feature>
<evidence type="ECO:0000256" key="1">
    <source>
        <dbReference type="ARBA" id="ARBA00004141"/>
    </source>
</evidence>
<dbReference type="PANTHER" id="PTHR18945">
    <property type="entry name" value="NEUROTRANSMITTER GATED ION CHANNEL"/>
    <property type="match status" value="1"/>
</dbReference>
<dbReference type="InterPro" id="IPR038050">
    <property type="entry name" value="Neuro_actylchol_rec"/>
</dbReference>
<dbReference type="CDD" id="cd19064">
    <property type="entry name" value="LGIC_TM_nAChR"/>
    <property type="match status" value="1"/>
</dbReference>
<feature type="transmembrane region" description="Helical" evidence="5">
    <location>
        <begin position="184"/>
        <end position="205"/>
    </location>
</feature>
<dbReference type="AlphaFoldDB" id="A0A158P975"/>
<dbReference type="InterPro" id="IPR036719">
    <property type="entry name" value="Neuro-gated_channel_TM_sf"/>
</dbReference>
<dbReference type="Pfam" id="PF02932">
    <property type="entry name" value="Neur_chan_memb"/>
    <property type="match status" value="2"/>
</dbReference>
<dbReference type="InterPro" id="IPR036734">
    <property type="entry name" value="Neur_chan_lig-bd_sf"/>
</dbReference>
<evidence type="ECO:0000256" key="5">
    <source>
        <dbReference type="SAM" id="Phobius"/>
    </source>
</evidence>
<dbReference type="SUPFAM" id="SSF63712">
    <property type="entry name" value="Nicotinic receptor ligand binding domain-like"/>
    <property type="match status" value="1"/>
</dbReference>
<keyword evidence="2 5" id="KW-0812">Transmembrane</keyword>
<keyword evidence="3 5" id="KW-1133">Transmembrane helix</keyword>
<feature type="domain" description="Neurotransmitter-gated ion-channel transmembrane" evidence="7">
    <location>
        <begin position="190"/>
        <end position="271"/>
    </location>
</feature>
<organism evidence="8 9">
    <name type="scientific">Angiostrongylus cantonensis</name>
    <name type="common">Rat lungworm</name>
    <dbReference type="NCBI Taxonomy" id="6313"/>
    <lineage>
        <taxon>Eukaryota</taxon>
        <taxon>Metazoa</taxon>
        <taxon>Ecdysozoa</taxon>
        <taxon>Nematoda</taxon>
        <taxon>Chromadorea</taxon>
        <taxon>Rhabditida</taxon>
        <taxon>Rhabditina</taxon>
        <taxon>Rhabditomorpha</taxon>
        <taxon>Strongyloidea</taxon>
        <taxon>Metastrongylidae</taxon>
        <taxon>Angiostrongylus</taxon>
    </lineage>
</organism>
<evidence type="ECO:0000256" key="4">
    <source>
        <dbReference type="ARBA" id="ARBA00023136"/>
    </source>
</evidence>
<reference evidence="8" key="1">
    <citation type="submission" date="2012-09" db="EMBL/GenBank/DDBJ databases">
        <authorList>
            <person name="Martin A.A."/>
        </authorList>
    </citation>
    <scope>NUCLEOTIDE SEQUENCE</scope>
</reference>
<evidence type="ECO:0000256" key="2">
    <source>
        <dbReference type="ARBA" id="ARBA00022692"/>
    </source>
</evidence>
<dbReference type="InterPro" id="IPR006029">
    <property type="entry name" value="Neurotrans-gated_channel_TM"/>
</dbReference>
<evidence type="ECO:0000313" key="8">
    <source>
        <dbReference type="Proteomes" id="UP000035642"/>
    </source>
</evidence>
<dbReference type="PROSITE" id="PS00236">
    <property type="entry name" value="NEUROTR_ION_CHANNEL"/>
    <property type="match status" value="1"/>
</dbReference>
<sequence length="496" mass="57397">LKTWEPPVIYHSFCTINIEWYPYDVQQCELKFGSWTYSGTQLDLMHLLSDDVRYGVHNNESVWDVQMGVDVSGYQESVEWDLLSVFGARHEKWYPCCDYPYSMPPGFHSNQSLHTPQWQLKHLPISEHSAAKTASRKSRNNIREIKKYQREQSNEVTVMMIPAPSSPFRSIDITYYLQIRRKKLFYTVNLVVPCASLAALTSWVFYLPCESHQKIQLCVSVLVSLTVFFLLLIDIIPPTSIAIPLIGKYLTFTMTMVTLSVMFTVFLLNISILMRILFLFKQVQNVHFRGSEFPMSDWVRKIFIDKLGSKLLISRATEKGNFHRKAQHSKQINALSAMWILQKQFHKTVFDIEMATKNKKEAMSTVNSLFLGLPILNRSKSVKPDTTSAIMTEKLNRKRSYIGRAFDNSNKLSWFGSGVRDKLRRAEHNVRYIAQNLTERRQAEEIEADWQFISLVIDRILLVIFAFFITAGTFVTILSAPSITDTREPITTKQLL</sequence>
<evidence type="ECO:0000259" key="7">
    <source>
        <dbReference type="Pfam" id="PF02932"/>
    </source>
</evidence>
<dbReference type="SUPFAM" id="SSF90112">
    <property type="entry name" value="Neurotransmitter-gated ion-channel transmembrane pore"/>
    <property type="match status" value="1"/>
</dbReference>
<dbReference type="WBParaSite" id="ACAC_0000792701-mRNA-1">
    <property type="protein sequence ID" value="ACAC_0000792701-mRNA-1"/>
    <property type="gene ID" value="ACAC_0000792701"/>
</dbReference>
<evidence type="ECO:0000256" key="3">
    <source>
        <dbReference type="ARBA" id="ARBA00022989"/>
    </source>
</evidence>
<keyword evidence="8" id="KW-1185">Reference proteome</keyword>
<name>A0A158P975_ANGCA</name>
<evidence type="ECO:0000259" key="6">
    <source>
        <dbReference type="Pfam" id="PF02931"/>
    </source>
</evidence>
<dbReference type="GO" id="GO:0004888">
    <property type="term" value="F:transmembrane signaling receptor activity"/>
    <property type="evidence" value="ECO:0007669"/>
    <property type="project" value="InterPro"/>
</dbReference>
<dbReference type="Pfam" id="PF02931">
    <property type="entry name" value="Neur_chan_LBD"/>
    <property type="match status" value="1"/>
</dbReference>
<dbReference type="GO" id="GO:0005230">
    <property type="term" value="F:extracellular ligand-gated monoatomic ion channel activity"/>
    <property type="evidence" value="ECO:0007669"/>
    <property type="project" value="InterPro"/>
</dbReference>
<comment type="subcellular location">
    <subcellularLocation>
        <location evidence="1">Membrane</location>
        <topology evidence="1">Multi-pass membrane protein</topology>
    </subcellularLocation>
</comment>
<dbReference type="InterPro" id="IPR006202">
    <property type="entry name" value="Neur_chan_lig-bd"/>
</dbReference>
<feature type="transmembrane region" description="Helical" evidence="5">
    <location>
        <begin position="217"/>
        <end position="236"/>
    </location>
</feature>
<accession>A0A158P975</accession>
<dbReference type="Proteomes" id="UP000035642">
    <property type="component" value="Unassembled WGS sequence"/>
</dbReference>
<feature type="transmembrane region" description="Helical" evidence="5">
    <location>
        <begin position="256"/>
        <end position="280"/>
    </location>
</feature>
<dbReference type="Gene3D" id="2.70.170.10">
    <property type="entry name" value="Neurotransmitter-gated ion-channel ligand-binding domain"/>
    <property type="match status" value="1"/>
</dbReference>
<feature type="domain" description="Neurotransmitter-gated ion-channel transmembrane" evidence="7">
    <location>
        <begin position="280"/>
        <end position="475"/>
    </location>
</feature>
<dbReference type="InterPro" id="IPR006201">
    <property type="entry name" value="Neur_channel"/>
</dbReference>
<protein>
    <submittedName>
        <fullName evidence="9">Neur_chan_LBD domain-containing protein</fullName>
    </submittedName>
</protein>
<dbReference type="STRING" id="6313.A0A158P975"/>